<dbReference type="PROSITE" id="PS51257">
    <property type="entry name" value="PROKAR_LIPOPROTEIN"/>
    <property type="match status" value="1"/>
</dbReference>
<dbReference type="EMBL" id="JAYWLC010000005">
    <property type="protein sequence ID" value="MER5171810.1"/>
    <property type="molecule type" value="Genomic_DNA"/>
</dbReference>
<dbReference type="Gene3D" id="3.30.10.10">
    <property type="entry name" value="Trypsin Inhibitor V, subunit A"/>
    <property type="match status" value="1"/>
</dbReference>
<dbReference type="Pfam" id="PF11720">
    <property type="entry name" value="Inhibitor_I78"/>
    <property type="match status" value="1"/>
</dbReference>
<evidence type="ECO:0000313" key="2">
    <source>
        <dbReference type="Proteomes" id="UP001438953"/>
    </source>
</evidence>
<dbReference type="Proteomes" id="UP001438953">
    <property type="component" value="Unassembled WGS sequence"/>
</dbReference>
<evidence type="ECO:0000313" key="1">
    <source>
        <dbReference type="EMBL" id="MER5171810.1"/>
    </source>
</evidence>
<gene>
    <name evidence="1" type="ORF">VSX56_08470</name>
</gene>
<keyword evidence="2" id="KW-1185">Reference proteome</keyword>
<name>A0ABV1SFY8_9RHOB</name>
<reference evidence="1 2" key="2">
    <citation type="submission" date="2024-06" db="EMBL/GenBank/DDBJ databases">
        <title>Thioclava kandeliae sp. nov. from a rhizosphere soil sample of Kandelia candel in a mangrove.</title>
        <authorList>
            <person name="Mu T."/>
        </authorList>
    </citation>
    <scope>NUCLEOTIDE SEQUENCE [LARGE SCALE GENOMIC DNA]</scope>
    <source>
        <strain evidence="1 2">CPCC 100088</strain>
    </source>
</reference>
<dbReference type="RefSeq" id="WP_350936355.1">
    <property type="nucleotide sequence ID" value="NZ_JAYWLC010000005.1"/>
</dbReference>
<comment type="caution">
    <text evidence="1">The sequence shown here is derived from an EMBL/GenBank/DDBJ whole genome shotgun (WGS) entry which is preliminary data.</text>
</comment>
<sequence length="95" mass="10220">MRRNTLWGIAGLLALTACQSPAPQPEAPGDLPPAQCGADRLQDRIGAPLARFDQADWPESHRVEAPGSLQTMDFRPERLRIQTDAAGTITALLCG</sequence>
<organism evidence="1 2">
    <name type="scientific">Thioclava kandeliae</name>
    <dbReference type="NCBI Taxonomy" id="3070818"/>
    <lineage>
        <taxon>Bacteria</taxon>
        <taxon>Pseudomonadati</taxon>
        <taxon>Pseudomonadota</taxon>
        <taxon>Alphaproteobacteria</taxon>
        <taxon>Rhodobacterales</taxon>
        <taxon>Paracoccaceae</taxon>
        <taxon>Thioclava</taxon>
    </lineage>
</organism>
<proteinExistence type="predicted"/>
<accession>A0ABV1SFY8</accession>
<protein>
    <submittedName>
        <fullName evidence="1">I78 family peptidase inhibitor</fullName>
    </submittedName>
</protein>
<reference evidence="1 2" key="1">
    <citation type="submission" date="2024-01" db="EMBL/GenBank/DDBJ databases">
        <authorList>
            <person name="Deng Y."/>
            <person name="Su J."/>
        </authorList>
    </citation>
    <scope>NUCLEOTIDE SEQUENCE [LARGE SCALE GENOMIC DNA]</scope>
    <source>
        <strain evidence="1 2">CPCC 100088</strain>
    </source>
</reference>
<dbReference type="InterPro" id="IPR021719">
    <property type="entry name" value="Prot_inh_I78"/>
</dbReference>